<evidence type="ECO:0000259" key="5">
    <source>
        <dbReference type="Pfam" id="PF02910"/>
    </source>
</evidence>
<accession>A0A444L9Q8</accession>
<dbReference type="PANTHER" id="PTHR11632:SF51">
    <property type="entry name" value="SUCCINATE DEHYDROGENASE [UBIQUINONE] FLAVOPROTEIN SUBUNIT, MITOCHONDRIAL"/>
    <property type="match status" value="1"/>
</dbReference>
<dbReference type="SUPFAM" id="SSF46977">
    <property type="entry name" value="Succinate dehydrogenase/fumarate reductase flavoprotein C-terminal domain"/>
    <property type="match status" value="1"/>
</dbReference>
<keyword evidence="1" id="KW-0285">Flavoprotein</keyword>
<reference evidence="6 7" key="1">
    <citation type="submission" date="2018-12" db="EMBL/GenBank/DDBJ databases">
        <title>The complete genome of the methanogenic archaea of the candidate phylum Verstraetearchaeota, obtained from the metagenome of underground thermal water.</title>
        <authorList>
            <person name="Kadnikov V.V."/>
            <person name="Mardanov A.V."/>
            <person name="Beletsky A.V."/>
            <person name="Karnachuk O.V."/>
            <person name="Ravin N.V."/>
        </authorList>
    </citation>
    <scope>NUCLEOTIDE SEQUENCE [LARGE SCALE GENOMIC DNA]</scope>
    <source>
        <strain evidence="6">Ch88</strain>
    </source>
</reference>
<dbReference type="InterPro" id="IPR030664">
    <property type="entry name" value="SdhA/FrdA/AprA"/>
</dbReference>
<dbReference type="Gene3D" id="1.20.58.100">
    <property type="entry name" value="Fumarate reductase/succinate dehydrogenase flavoprotein-like, C-terminal domain"/>
    <property type="match status" value="1"/>
</dbReference>
<gene>
    <name evidence="6" type="ORF">Metus_0319</name>
</gene>
<dbReference type="Proteomes" id="UP000288215">
    <property type="component" value="Unassembled WGS sequence"/>
</dbReference>
<feature type="domain" description="Fumarate reductase/succinate dehydrogenase flavoprotein-like C-terminal" evidence="5">
    <location>
        <begin position="442"/>
        <end position="541"/>
    </location>
</feature>
<dbReference type="AlphaFoldDB" id="A0A444L9Q8"/>
<dbReference type="Gene3D" id="3.90.700.10">
    <property type="entry name" value="Succinate dehydrogenase/fumarate reductase flavoprotein, catalytic domain"/>
    <property type="match status" value="1"/>
</dbReference>
<dbReference type="InterPro" id="IPR036188">
    <property type="entry name" value="FAD/NAD-bd_sf"/>
</dbReference>
<dbReference type="PRINTS" id="PR00368">
    <property type="entry name" value="FADPNR"/>
</dbReference>
<evidence type="ECO:0000256" key="2">
    <source>
        <dbReference type="ARBA" id="ARBA00023002"/>
    </source>
</evidence>
<comment type="caution">
    <text evidence="6">The sequence shown here is derived from an EMBL/GenBank/DDBJ whole genome shotgun (WGS) entry which is preliminary data.</text>
</comment>
<dbReference type="InterPro" id="IPR015939">
    <property type="entry name" value="Fum_Rdtase/Succ_DH_flav-like_C"/>
</dbReference>
<dbReference type="PIRSF" id="PIRSF000171">
    <property type="entry name" value="SDHA_APRA_LASPO"/>
    <property type="match status" value="1"/>
</dbReference>
<evidence type="ECO:0008006" key="8">
    <source>
        <dbReference type="Google" id="ProtNLM"/>
    </source>
</evidence>
<sequence length="542" mass="58196">MVNKMELETDVLVIGGGLAGLCAAISSASDLSRTAIVTKTLVGGANTTSMAAGILSAVTAFGDPGDSTDLHFQDTLRGGCMINDKKLARTMANDISKYFSRLVELGVEFEEENGEIKAYPIPGHSKPRSYYMKGKATALQKVLRSTAEGLGVKFLERTMVTRIVKDGKRAVGAIGAKTDTGEPVVMKAKSIVVATGGSGEIYSKTLMPAGSSGYGCSLAFRAGAELVDMEFVQFYPMMVAQEGLPKLFIEYSQLLRNGGDVLDEEGNSIFKKNGISEPWKMTRDAFSILIAKEMLSGGRERKVFLDCRAIKDSDLEGNPALRAAVKDLESRRVPLRTEKVSISPYAHFMMGGIKTDANGATSVEGLFAAGESVGGPHGANRIGGNAFAAAIAFGFRSGMAASMHASTVDKGDPGAFKADPEFPYQGSYGEGKVLAKDAISTIRETMWKDVGIIRNATGLQEALATFNRIREDGIRTENSLELTLVQMMLDMAEVTAMAASLREESRGAHYRADFPKEDEKWMKRTVIALKEGNCEVAYIPVE</sequence>
<keyword evidence="2" id="KW-0560">Oxidoreductase</keyword>
<evidence type="ECO:0000313" key="7">
    <source>
        <dbReference type="Proteomes" id="UP000288215"/>
    </source>
</evidence>
<feature type="active site" description="Proton acceptor" evidence="3">
    <location>
        <position position="283"/>
    </location>
</feature>
<proteinExistence type="predicted"/>
<evidence type="ECO:0000256" key="3">
    <source>
        <dbReference type="PIRSR" id="PIRSR000171-1"/>
    </source>
</evidence>
<organism evidence="6 7">
    <name type="scientific">Methanosuratincola subterraneus</name>
    <dbReference type="NCBI Taxonomy" id="2593994"/>
    <lineage>
        <taxon>Archaea</taxon>
        <taxon>Thermoproteota</taxon>
        <taxon>Methanosuratincolia</taxon>
        <taxon>Candidatus Methanomethylicales</taxon>
        <taxon>Candidatus Methanomethylicaceae</taxon>
        <taxon>Candidatus Methanosuratincola (ex Vanwonterghem et al. 2016)</taxon>
    </lineage>
</organism>
<dbReference type="EMBL" id="RXGA01000001">
    <property type="protein sequence ID" value="RWX74294.1"/>
    <property type="molecule type" value="Genomic_DNA"/>
</dbReference>
<dbReference type="InterPro" id="IPR037099">
    <property type="entry name" value="Fum_R/Succ_DH_flav-like_C_sf"/>
</dbReference>
<dbReference type="Pfam" id="PF02910">
    <property type="entry name" value="Succ_DH_flav_C"/>
    <property type="match status" value="1"/>
</dbReference>
<dbReference type="InterPro" id="IPR003953">
    <property type="entry name" value="FAD-dep_OxRdtase_2_FAD-bd"/>
</dbReference>
<protein>
    <recommendedName>
        <fullName evidence="8">L-aspartate oxidase</fullName>
    </recommendedName>
</protein>
<evidence type="ECO:0000256" key="1">
    <source>
        <dbReference type="ARBA" id="ARBA00022630"/>
    </source>
</evidence>
<dbReference type="SUPFAM" id="SSF51905">
    <property type="entry name" value="FAD/NAD(P)-binding domain"/>
    <property type="match status" value="1"/>
</dbReference>
<dbReference type="Gene3D" id="3.50.50.60">
    <property type="entry name" value="FAD/NAD(P)-binding domain"/>
    <property type="match status" value="1"/>
</dbReference>
<name>A0A444L9Q8_METS7</name>
<dbReference type="PANTHER" id="PTHR11632">
    <property type="entry name" value="SUCCINATE DEHYDROGENASE 2 FLAVOPROTEIN SUBUNIT"/>
    <property type="match status" value="1"/>
</dbReference>
<evidence type="ECO:0000313" key="6">
    <source>
        <dbReference type="EMBL" id="RWX74294.1"/>
    </source>
</evidence>
<dbReference type="InterPro" id="IPR027477">
    <property type="entry name" value="Succ_DH/fumarate_Rdtase_cat_sf"/>
</dbReference>
<dbReference type="SUPFAM" id="SSF56425">
    <property type="entry name" value="Succinate dehydrogenase/fumarate reductase flavoprotein, catalytic domain"/>
    <property type="match status" value="1"/>
</dbReference>
<feature type="domain" description="FAD-dependent oxidoreductase 2 FAD-binding" evidence="4">
    <location>
        <begin position="10"/>
        <end position="385"/>
    </location>
</feature>
<dbReference type="GO" id="GO:0016491">
    <property type="term" value="F:oxidoreductase activity"/>
    <property type="evidence" value="ECO:0007669"/>
    <property type="project" value="UniProtKB-KW"/>
</dbReference>
<dbReference type="Pfam" id="PF00890">
    <property type="entry name" value="FAD_binding_2"/>
    <property type="match status" value="1"/>
</dbReference>
<evidence type="ECO:0000259" key="4">
    <source>
        <dbReference type="Pfam" id="PF00890"/>
    </source>
</evidence>